<dbReference type="GO" id="GO:0016787">
    <property type="term" value="F:hydrolase activity"/>
    <property type="evidence" value="ECO:0007669"/>
    <property type="project" value="UniProtKB-KW"/>
</dbReference>
<dbReference type="SUPFAM" id="SSF88723">
    <property type="entry name" value="PIN domain-like"/>
    <property type="match status" value="1"/>
</dbReference>
<protein>
    <recommendedName>
        <fullName evidence="8">PIN domain-containing protein</fullName>
    </recommendedName>
</protein>
<dbReference type="InterPro" id="IPR002716">
    <property type="entry name" value="PIN_dom"/>
</dbReference>
<dbReference type="InterPro" id="IPR050556">
    <property type="entry name" value="Type_II_TA_system_RNase"/>
</dbReference>
<dbReference type="PANTHER" id="PTHR33653">
    <property type="entry name" value="RIBONUCLEASE VAPC2"/>
    <property type="match status" value="1"/>
</dbReference>
<keyword evidence="3" id="KW-0540">Nuclease</keyword>
<feature type="domain" description="PIN" evidence="8">
    <location>
        <begin position="2"/>
        <end position="121"/>
    </location>
</feature>
<evidence type="ECO:0000259" key="8">
    <source>
        <dbReference type="Pfam" id="PF01850"/>
    </source>
</evidence>
<evidence type="ECO:0000256" key="5">
    <source>
        <dbReference type="ARBA" id="ARBA00022801"/>
    </source>
</evidence>
<keyword evidence="2" id="KW-1277">Toxin-antitoxin system</keyword>
<reference evidence="9" key="1">
    <citation type="journal article" date="2011" name="Environ. Microbiol.">
        <title>Genomic insights into the metabolic potential of the polycyclic aromatic hydrocarbon degrading sulfate-reducing Deltaproteobacterium N47.</title>
        <authorList>
            <person name="Bergmann F."/>
            <person name="Selesi D."/>
            <person name="Weinmaier T."/>
            <person name="Tischler P."/>
            <person name="Rattei T."/>
            <person name="Meckenstock R.U."/>
        </authorList>
    </citation>
    <scope>NUCLEOTIDE SEQUENCE</scope>
</reference>
<dbReference type="Gene3D" id="3.40.50.1010">
    <property type="entry name" value="5'-nuclease"/>
    <property type="match status" value="1"/>
</dbReference>
<dbReference type="PANTHER" id="PTHR33653:SF1">
    <property type="entry name" value="RIBONUCLEASE VAPC2"/>
    <property type="match status" value="1"/>
</dbReference>
<dbReference type="Pfam" id="PF01850">
    <property type="entry name" value="PIN"/>
    <property type="match status" value="1"/>
</dbReference>
<keyword evidence="4" id="KW-0479">Metal-binding</keyword>
<dbReference type="GO" id="GO:0004518">
    <property type="term" value="F:nuclease activity"/>
    <property type="evidence" value="ECO:0007669"/>
    <property type="project" value="UniProtKB-KW"/>
</dbReference>
<evidence type="ECO:0000313" key="9">
    <source>
        <dbReference type="EMBL" id="CBX26923.1"/>
    </source>
</evidence>
<evidence type="ECO:0000256" key="3">
    <source>
        <dbReference type="ARBA" id="ARBA00022722"/>
    </source>
</evidence>
<dbReference type="EMBL" id="FR695864">
    <property type="protein sequence ID" value="CBX26923.1"/>
    <property type="molecule type" value="Genomic_DNA"/>
</dbReference>
<evidence type="ECO:0000256" key="2">
    <source>
        <dbReference type="ARBA" id="ARBA00022649"/>
    </source>
</evidence>
<accession>E1Y8M9</accession>
<keyword evidence="6" id="KW-0460">Magnesium</keyword>
<gene>
    <name evidence="9" type="ORF">N47_A09520</name>
</gene>
<keyword evidence="5" id="KW-0378">Hydrolase</keyword>
<sequence>MILADTSVWIHILRDKGGKMVQAFRKKTASEIIVFSRFIQIELLQGAKDEFEWKRLDDYLSSQYYLETNENTWKHAARIYFELRKSGITVSSTIDCCIACIAMEAKALLLHRDHDFEKIAGIRPFSNEFFEPLYANN</sequence>
<organism evidence="9">
    <name type="scientific">uncultured Desulfobacterium sp</name>
    <dbReference type="NCBI Taxonomy" id="201089"/>
    <lineage>
        <taxon>Bacteria</taxon>
        <taxon>Pseudomonadati</taxon>
        <taxon>Thermodesulfobacteriota</taxon>
        <taxon>Desulfobacteria</taxon>
        <taxon>Desulfobacterales</taxon>
        <taxon>Desulfobacteriaceae</taxon>
        <taxon>Desulfobacterium</taxon>
        <taxon>environmental samples</taxon>
    </lineage>
</organism>
<evidence type="ECO:0000256" key="7">
    <source>
        <dbReference type="ARBA" id="ARBA00038093"/>
    </source>
</evidence>
<dbReference type="GO" id="GO:0046872">
    <property type="term" value="F:metal ion binding"/>
    <property type="evidence" value="ECO:0007669"/>
    <property type="project" value="UniProtKB-KW"/>
</dbReference>
<evidence type="ECO:0000256" key="1">
    <source>
        <dbReference type="ARBA" id="ARBA00001946"/>
    </source>
</evidence>
<dbReference type="AlphaFoldDB" id="E1Y8M9"/>
<evidence type="ECO:0000256" key="6">
    <source>
        <dbReference type="ARBA" id="ARBA00022842"/>
    </source>
</evidence>
<name>E1Y8M9_9BACT</name>
<dbReference type="InterPro" id="IPR029060">
    <property type="entry name" value="PIN-like_dom_sf"/>
</dbReference>
<comment type="similarity">
    <text evidence="7">Belongs to the PINc/VapC protein family.</text>
</comment>
<comment type="cofactor">
    <cofactor evidence="1">
        <name>Mg(2+)</name>
        <dbReference type="ChEBI" id="CHEBI:18420"/>
    </cofactor>
</comment>
<proteinExistence type="inferred from homology"/>
<evidence type="ECO:0000256" key="4">
    <source>
        <dbReference type="ARBA" id="ARBA00022723"/>
    </source>
</evidence>